<dbReference type="PROSITE" id="PS50222">
    <property type="entry name" value="EF_HAND_2"/>
    <property type="match status" value="1"/>
</dbReference>
<name>A0A7S0QYQ0_9CRYP</name>
<dbReference type="AlphaFoldDB" id="A0A7S0QYQ0"/>
<dbReference type="InterPro" id="IPR002048">
    <property type="entry name" value="EF_hand_dom"/>
</dbReference>
<sequence>MCAARHKPAGISLGNPQRVEWTRISRVDAKQPGLDSLPKRPATSQRKSRTLIGLTNRPRSVPLGEDVDSPLPIPDDCTEHSNAAVGPVSVTKNRRMLNRIENVRSSLSEFHSPSETWNSHSGFHRHEALRRSVRDKIMKRHLNVKPVLRSITTAEGFIHGADLRQAMKKMNLELTEDEFNCCCGADEKINAAVFVKGLEVPEYDYGSYDPLGDSSRRDVSWLSQTQRTWKEKMQLQATNRVKPLNQETTTTAIESLPPRTVNADCLKWSRSELRKVSDITRRLESVGVPVFSLLKEIDQDGSGNIKRGDFEGCLKRSSNFGMIKGQINELWEQADKQGTRTINFVDLQDAVKAMESKTAAQQSTFSASQLSRGDSGSQPPWADLHTTRKPYLPSCHYNVRSRKAVAPRSTCDIIVPLESSFSYCPDWMRSTSVRLDNSWLVDGTGQGVTVKNRNLAKLERKREAESRIKESVQRRETRAENQDAARLNGIARVRHDWIASMQGIWA</sequence>
<reference evidence="3" key="1">
    <citation type="submission" date="2021-01" db="EMBL/GenBank/DDBJ databases">
        <authorList>
            <person name="Corre E."/>
            <person name="Pelletier E."/>
            <person name="Niang G."/>
            <person name="Scheremetjew M."/>
            <person name="Finn R."/>
            <person name="Kale V."/>
            <person name="Holt S."/>
            <person name="Cochrane G."/>
            <person name="Meng A."/>
            <person name="Brown T."/>
            <person name="Cohen L."/>
        </authorList>
    </citation>
    <scope>NUCLEOTIDE SEQUENCE</scope>
    <source>
        <strain evidence="3">CCAP979/52</strain>
    </source>
</reference>
<dbReference type="EMBL" id="HBEZ01054802">
    <property type="protein sequence ID" value="CAD8657161.1"/>
    <property type="molecule type" value="Transcribed_RNA"/>
</dbReference>
<evidence type="ECO:0000313" key="3">
    <source>
        <dbReference type="EMBL" id="CAD8657161.1"/>
    </source>
</evidence>
<dbReference type="PANTHER" id="PTHR20875:SF0">
    <property type="entry name" value="GH12158P"/>
    <property type="match status" value="1"/>
</dbReference>
<organism evidence="3">
    <name type="scientific">Cryptomonas curvata</name>
    <dbReference type="NCBI Taxonomy" id="233186"/>
    <lineage>
        <taxon>Eukaryota</taxon>
        <taxon>Cryptophyceae</taxon>
        <taxon>Cryptomonadales</taxon>
        <taxon>Cryptomonadaceae</taxon>
        <taxon>Cryptomonas</taxon>
    </lineage>
</organism>
<evidence type="ECO:0000256" key="1">
    <source>
        <dbReference type="SAM" id="MobiDB-lite"/>
    </source>
</evidence>
<evidence type="ECO:0000259" key="2">
    <source>
        <dbReference type="PROSITE" id="PS50222"/>
    </source>
</evidence>
<feature type="compositionally biased region" description="Polar residues" evidence="1">
    <location>
        <begin position="362"/>
        <end position="378"/>
    </location>
</feature>
<dbReference type="InterPro" id="IPR011992">
    <property type="entry name" value="EF-hand-dom_pair"/>
</dbReference>
<accession>A0A7S0QYQ0</accession>
<dbReference type="SUPFAM" id="SSF47473">
    <property type="entry name" value="EF-hand"/>
    <property type="match status" value="1"/>
</dbReference>
<proteinExistence type="predicted"/>
<dbReference type="InterPro" id="IPR052603">
    <property type="entry name" value="EFCB6"/>
</dbReference>
<feature type="region of interest" description="Disordered" evidence="1">
    <location>
        <begin position="362"/>
        <end position="385"/>
    </location>
</feature>
<feature type="region of interest" description="Disordered" evidence="1">
    <location>
        <begin position="30"/>
        <end position="65"/>
    </location>
</feature>
<feature type="domain" description="EF-hand" evidence="2">
    <location>
        <begin position="322"/>
        <end position="357"/>
    </location>
</feature>
<protein>
    <recommendedName>
        <fullName evidence="2">EF-hand domain-containing protein</fullName>
    </recommendedName>
</protein>
<dbReference type="Gene3D" id="1.10.238.10">
    <property type="entry name" value="EF-hand"/>
    <property type="match status" value="1"/>
</dbReference>
<dbReference type="PANTHER" id="PTHR20875">
    <property type="entry name" value="EF-HAND CALCIUM-BINDING DOMAIN-CONTAINING PROTEIN 6-RELATED"/>
    <property type="match status" value="1"/>
</dbReference>
<gene>
    <name evidence="3" type="ORF">CCUR1050_LOCUS30073</name>
</gene>
<dbReference type="GO" id="GO:0005509">
    <property type="term" value="F:calcium ion binding"/>
    <property type="evidence" value="ECO:0007669"/>
    <property type="project" value="InterPro"/>
</dbReference>